<dbReference type="UniPathway" id="UPA00077">
    <property type="reaction ID" value="UER00155"/>
</dbReference>
<dbReference type="GO" id="GO:0016301">
    <property type="term" value="F:kinase activity"/>
    <property type="evidence" value="ECO:0007669"/>
    <property type="project" value="UniProtKB-KW"/>
</dbReference>
<evidence type="ECO:0000256" key="3">
    <source>
        <dbReference type="ARBA" id="ARBA00022679"/>
    </source>
</evidence>
<dbReference type="Proteomes" id="UP000077339">
    <property type="component" value="Unassembled WGS sequence"/>
</dbReference>
<comment type="pathway">
    <text evidence="1">Cofactor biosynthesis; tetrahydrofolate biosynthesis; 2-amino-4-hydroxy-6-hydroxymethyl-7,8-dihydropteridine diphosphate from 7,8-dihydroneopterin triphosphate: step 4/4.</text>
</comment>
<feature type="domain" description="7,8-dihydro-6-hydroxymethylpterin-pyrophosphokinase" evidence="8">
    <location>
        <begin position="87"/>
        <end position="98"/>
    </location>
</feature>
<dbReference type="Gene3D" id="3.30.70.560">
    <property type="entry name" value="7,8-Dihydro-6-hydroxymethylpterin-pyrophosphokinase HPPK"/>
    <property type="match status" value="1"/>
</dbReference>
<keyword evidence="6" id="KW-0067">ATP-binding</keyword>
<keyword evidence="5" id="KW-0418">Kinase</keyword>
<keyword evidence="10" id="KW-1185">Reference proteome</keyword>
<organism evidence="9 10">
    <name type="scientific">Kosmotoga arenicorallina S304</name>
    <dbReference type="NCBI Taxonomy" id="1453497"/>
    <lineage>
        <taxon>Bacteria</taxon>
        <taxon>Thermotogati</taxon>
        <taxon>Thermotogota</taxon>
        <taxon>Thermotogae</taxon>
        <taxon>Kosmotogales</taxon>
        <taxon>Kosmotogaceae</taxon>
        <taxon>Kosmotoga</taxon>
    </lineage>
</organism>
<protein>
    <recommendedName>
        <fullName evidence="2">2-amino-4-hydroxy-6-hydroxymethyldihydropteridine diphosphokinase</fullName>
        <ecNumber evidence="2">2.7.6.3</ecNumber>
    </recommendedName>
</protein>
<dbReference type="InterPro" id="IPR000550">
    <property type="entry name" value="Hppk"/>
</dbReference>
<dbReference type="InterPro" id="IPR035907">
    <property type="entry name" value="Hppk_sf"/>
</dbReference>
<evidence type="ECO:0000313" key="9">
    <source>
        <dbReference type="EMBL" id="OAA31802.1"/>
    </source>
</evidence>
<keyword evidence="3" id="KW-0808">Transferase</keyword>
<dbReference type="GO" id="GO:0046656">
    <property type="term" value="P:folic acid biosynthetic process"/>
    <property type="evidence" value="ECO:0007669"/>
    <property type="project" value="UniProtKB-KW"/>
</dbReference>
<dbReference type="OrthoDB" id="9808041at2"/>
<reference evidence="9 10" key="1">
    <citation type="submission" date="2014-02" db="EMBL/GenBank/DDBJ databases">
        <title>Kosmotoga genome sequencing.</title>
        <authorList>
            <person name="Pollo S.M."/>
            <person name="Charchuk R."/>
            <person name="Nesbo C.L."/>
        </authorList>
    </citation>
    <scope>NUCLEOTIDE SEQUENCE [LARGE SCALE GENOMIC DNA]</scope>
    <source>
        <strain evidence="9 10">S304</strain>
    </source>
</reference>
<dbReference type="RefSeq" id="WP_068345408.1">
    <property type="nucleotide sequence ID" value="NZ_JFHK01000002.1"/>
</dbReference>
<evidence type="ECO:0000256" key="5">
    <source>
        <dbReference type="ARBA" id="ARBA00022777"/>
    </source>
</evidence>
<dbReference type="STRING" id="1453497.AT15_02950"/>
<evidence type="ECO:0000256" key="2">
    <source>
        <dbReference type="ARBA" id="ARBA00013253"/>
    </source>
</evidence>
<dbReference type="PANTHER" id="PTHR43071">
    <property type="entry name" value="2-AMINO-4-HYDROXY-6-HYDROXYMETHYLDIHYDROPTERIDINE PYROPHOSPHOKINASE"/>
    <property type="match status" value="1"/>
</dbReference>
<dbReference type="EC" id="2.7.6.3" evidence="2"/>
<dbReference type="NCBIfam" id="TIGR01498">
    <property type="entry name" value="folK"/>
    <property type="match status" value="1"/>
</dbReference>
<dbReference type="CDD" id="cd00483">
    <property type="entry name" value="HPPK"/>
    <property type="match status" value="1"/>
</dbReference>
<evidence type="ECO:0000259" key="8">
    <source>
        <dbReference type="PROSITE" id="PS00794"/>
    </source>
</evidence>
<dbReference type="GO" id="GO:0005524">
    <property type="term" value="F:ATP binding"/>
    <property type="evidence" value="ECO:0007669"/>
    <property type="project" value="UniProtKB-KW"/>
</dbReference>
<dbReference type="AlphaFoldDB" id="A0A176K458"/>
<evidence type="ECO:0000256" key="4">
    <source>
        <dbReference type="ARBA" id="ARBA00022741"/>
    </source>
</evidence>
<evidence type="ECO:0000313" key="10">
    <source>
        <dbReference type="Proteomes" id="UP000077339"/>
    </source>
</evidence>
<dbReference type="GO" id="GO:0003848">
    <property type="term" value="F:2-amino-4-hydroxy-6-hydroxymethyldihydropteridine diphosphokinase activity"/>
    <property type="evidence" value="ECO:0007669"/>
    <property type="project" value="UniProtKB-EC"/>
</dbReference>
<evidence type="ECO:0000256" key="7">
    <source>
        <dbReference type="ARBA" id="ARBA00022909"/>
    </source>
</evidence>
<keyword evidence="4" id="KW-0547">Nucleotide-binding</keyword>
<comment type="caution">
    <text evidence="9">The sequence shown here is derived from an EMBL/GenBank/DDBJ whole genome shotgun (WGS) entry which is preliminary data.</text>
</comment>
<dbReference type="PROSITE" id="PS00794">
    <property type="entry name" value="HPPK"/>
    <property type="match status" value="1"/>
</dbReference>
<dbReference type="Pfam" id="PF01288">
    <property type="entry name" value="HPPK"/>
    <property type="match status" value="1"/>
</dbReference>
<evidence type="ECO:0000256" key="1">
    <source>
        <dbReference type="ARBA" id="ARBA00005051"/>
    </source>
</evidence>
<dbReference type="PATRIC" id="fig|1453497.3.peg.585"/>
<proteinExistence type="predicted"/>
<dbReference type="SUPFAM" id="SSF55083">
    <property type="entry name" value="6-hydroxymethyl-7,8-dihydropterin pyrophosphokinase, HPPK"/>
    <property type="match status" value="1"/>
</dbReference>
<name>A0A176K458_9BACT</name>
<evidence type="ECO:0000256" key="6">
    <source>
        <dbReference type="ARBA" id="ARBA00022840"/>
    </source>
</evidence>
<sequence length="180" mass="20704">MKTVYLAFGSNLGDKVANIASAMCALEEKGVELLDISSLYETEPYGVTDQPAFLNCVGKYRYSGTPERLLDIVMQVEKKLHRKREIRWGPRTIDIDILLFGNEEYKSERLILPHYDMQNRSFVLVPLLEISPNISEPGTGIPYRKYLELLSQKKLRQVKTPESLLEDFKNACACFERRIL</sequence>
<keyword evidence="7" id="KW-0289">Folate biosynthesis</keyword>
<dbReference type="GO" id="GO:0046654">
    <property type="term" value="P:tetrahydrofolate biosynthetic process"/>
    <property type="evidence" value="ECO:0007669"/>
    <property type="project" value="UniProtKB-UniPathway"/>
</dbReference>
<dbReference type="PANTHER" id="PTHR43071:SF1">
    <property type="entry name" value="2-AMINO-4-HYDROXY-6-HYDROXYMETHYLDIHYDROPTERIDINE PYROPHOSPHOKINASE"/>
    <property type="match status" value="1"/>
</dbReference>
<gene>
    <name evidence="9" type="ORF">AT15_02950</name>
</gene>
<accession>A0A176K458</accession>
<dbReference type="EMBL" id="JFHK01000002">
    <property type="protein sequence ID" value="OAA31802.1"/>
    <property type="molecule type" value="Genomic_DNA"/>
</dbReference>